<protein>
    <submittedName>
        <fullName evidence="1">Uncharacterized protein</fullName>
    </submittedName>
</protein>
<comment type="caution">
    <text evidence="1">The sequence shown here is derived from an EMBL/GenBank/DDBJ whole genome shotgun (WGS) entry which is preliminary data.</text>
</comment>
<accession>A0A225DFW3</accession>
<dbReference type="Proteomes" id="UP000214646">
    <property type="component" value="Unassembled WGS sequence"/>
</dbReference>
<evidence type="ECO:0000313" key="1">
    <source>
        <dbReference type="EMBL" id="OWK39863.1"/>
    </source>
</evidence>
<dbReference type="AlphaFoldDB" id="A0A225DFW3"/>
<proteinExistence type="predicted"/>
<gene>
    <name evidence="1" type="ORF">FRUB_05753</name>
</gene>
<organism evidence="1 2">
    <name type="scientific">Fimbriiglobus ruber</name>
    <dbReference type="NCBI Taxonomy" id="1908690"/>
    <lineage>
        <taxon>Bacteria</taxon>
        <taxon>Pseudomonadati</taxon>
        <taxon>Planctomycetota</taxon>
        <taxon>Planctomycetia</taxon>
        <taxon>Gemmatales</taxon>
        <taxon>Gemmataceae</taxon>
        <taxon>Fimbriiglobus</taxon>
    </lineage>
</organism>
<sequence length="97" mass="11218">MGLCGLTPGEQYPDWLDLQIDSNADGSHPLNDWLRPRGLSVSGTHLTGVLNHWHYFTDERNMRVFHAILRDRRTWDVARLRKEGIPERSGVIWPPES</sequence>
<evidence type="ECO:0000313" key="2">
    <source>
        <dbReference type="Proteomes" id="UP000214646"/>
    </source>
</evidence>
<name>A0A225DFW3_9BACT</name>
<reference evidence="2" key="1">
    <citation type="submission" date="2017-06" db="EMBL/GenBank/DDBJ databases">
        <title>Genome analysis of Fimbriiglobus ruber SP5, the first member of the order Planctomycetales with confirmed chitinolytic capability.</title>
        <authorList>
            <person name="Ravin N.V."/>
            <person name="Rakitin A.L."/>
            <person name="Ivanova A.A."/>
            <person name="Beletsky A.V."/>
            <person name="Kulichevskaya I.S."/>
            <person name="Mardanov A.V."/>
            <person name="Dedysh S.N."/>
        </authorList>
    </citation>
    <scope>NUCLEOTIDE SEQUENCE [LARGE SCALE GENOMIC DNA]</scope>
    <source>
        <strain evidence="2">SP5</strain>
    </source>
</reference>
<keyword evidence="2" id="KW-1185">Reference proteome</keyword>
<dbReference type="EMBL" id="NIDE01000009">
    <property type="protein sequence ID" value="OWK39863.1"/>
    <property type="molecule type" value="Genomic_DNA"/>
</dbReference>